<evidence type="ECO:0000256" key="2">
    <source>
        <dbReference type="ARBA" id="ARBA00022840"/>
    </source>
</evidence>
<name>W4HEM8_APHAT</name>
<evidence type="ECO:0000256" key="1">
    <source>
        <dbReference type="ARBA" id="ARBA00022741"/>
    </source>
</evidence>
<dbReference type="AlphaFoldDB" id="W4HEM8"/>
<dbReference type="SUPFAM" id="SSF52540">
    <property type="entry name" value="P-loop containing nucleoside triphosphate hydrolases"/>
    <property type="match status" value="1"/>
</dbReference>
<proteinExistence type="inferred from homology"/>
<protein>
    <submittedName>
        <fullName evidence="4">Uncharacterized protein</fullName>
    </submittedName>
</protein>
<keyword evidence="1" id="KW-0547">Nucleotide-binding</keyword>
<gene>
    <name evidence="4" type="ORF">H257_00809</name>
</gene>
<dbReference type="STRING" id="112090.W4HEM8"/>
<reference evidence="4" key="1">
    <citation type="submission" date="2013-12" db="EMBL/GenBank/DDBJ databases">
        <title>The Genome Sequence of Aphanomyces astaci APO3.</title>
        <authorList>
            <consortium name="The Broad Institute Genomics Platform"/>
            <person name="Russ C."/>
            <person name="Tyler B."/>
            <person name="van West P."/>
            <person name="Dieguez-Uribeondo J."/>
            <person name="Young S.K."/>
            <person name="Zeng Q."/>
            <person name="Gargeya S."/>
            <person name="Fitzgerald M."/>
            <person name="Abouelleil A."/>
            <person name="Alvarado L."/>
            <person name="Chapman S.B."/>
            <person name="Gainer-Dewar J."/>
            <person name="Goldberg J."/>
            <person name="Griggs A."/>
            <person name="Gujja S."/>
            <person name="Hansen M."/>
            <person name="Howarth C."/>
            <person name="Imamovic A."/>
            <person name="Ireland A."/>
            <person name="Larimer J."/>
            <person name="McCowan C."/>
            <person name="Murphy C."/>
            <person name="Pearson M."/>
            <person name="Poon T.W."/>
            <person name="Priest M."/>
            <person name="Roberts A."/>
            <person name="Saif S."/>
            <person name="Shea T."/>
            <person name="Sykes S."/>
            <person name="Wortman J."/>
            <person name="Nusbaum C."/>
            <person name="Birren B."/>
        </authorList>
    </citation>
    <scope>NUCLEOTIDE SEQUENCE [LARGE SCALE GENOMIC DNA]</scope>
    <source>
        <strain evidence="4">APO3</strain>
    </source>
</reference>
<accession>W4HEM8</accession>
<comment type="similarity">
    <text evidence="3">Belongs to the KTI12 family.</text>
</comment>
<dbReference type="InterPro" id="IPR027417">
    <property type="entry name" value="P-loop_NTPase"/>
</dbReference>
<dbReference type="GeneID" id="20802805"/>
<dbReference type="Gene3D" id="3.40.50.300">
    <property type="entry name" value="P-loop containing nucleotide triphosphate hydrolases"/>
    <property type="match status" value="1"/>
</dbReference>
<organism evidence="4">
    <name type="scientific">Aphanomyces astaci</name>
    <name type="common">Crayfish plague agent</name>
    <dbReference type="NCBI Taxonomy" id="112090"/>
    <lineage>
        <taxon>Eukaryota</taxon>
        <taxon>Sar</taxon>
        <taxon>Stramenopiles</taxon>
        <taxon>Oomycota</taxon>
        <taxon>Saprolegniomycetes</taxon>
        <taxon>Saprolegniales</taxon>
        <taxon>Verrucalvaceae</taxon>
        <taxon>Aphanomyces</taxon>
    </lineage>
</organism>
<keyword evidence="2" id="KW-0067">ATP-binding</keyword>
<dbReference type="EMBL" id="KI913114">
    <property type="protein sequence ID" value="ETV89588.1"/>
    <property type="molecule type" value="Genomic_DNA"/>
</dbReference>
<dbReference type="Pfam" id="PF08433">
    <property type="entry name" value="KTI12"/>
    <property type="match status" value="1"/>
</dbReference>
<dbReference type="InterPro" id="IPR013641">
    <property type="entry name" value="KTI12/PSTK"/>
</dbReference>
<dbReference type="OrthoDB" id="9972657at2759"/>
<dbReference type="VEuPathDB" id="FungiDB:H257_00809"/>
<sequence>MPLVTFCGIPGAGKSWLASRLREHFESLGKEVVLVNDESERLERSVAYLDSRAEKLTRGSLKSRVDHHLNASCVVILDSLNYIKGCRYELFCMAKENSTTHCVVYVDTPVAISQQRNQDRDGDKFPDIMVDAIARRFEEPLEKNRWDSPLIRVLPDVDDTNVSLVLQHIEQVILHGKVTKAGWATQAKPVVETSFLQQLDAITNAIVDDLIGRQRDFDLVDAYQVPQATTKVCIGRPMSASELRRHRRQFIKISQLHPPAIHEIGTHFVDYLNEQA</sequence>
<dbReference type="GO" id="GO:0005524">
    <property type="term" value="F:ATP binding"/>
    <property type="evidence" value="ECO:0007669"/>
    <property type="project" value="UniProtKB-KW"/>
</dbReference>
<dbReference type="RefSeq" id="XP_009821988.1">
    <property type="nucleotide sequence ID" value="XM_009823686.1"/>
</dbReference>
<dbReference type="PANTHER" id="PTHR12435">
    <property type="match status" value="1"/>
</dbReference>
<evidence type="ECO:0000313" key="4">
    <source>
        <dbReference type="EMBL" id="ETV89588.1"/>
    </source>
</evidence>
<evidence type="ECO:0000256" key="3">
    <source>
        <dbReference type="ARBA" id="ARBA00025768"/>
    </source>
</evidence>